<feature type="compositionally biased region" description="Polar residues" evidence="2">
    <location>
        <begin position="608"/>
        <end position="623"/>
    </location>
</feature>
<organism evidence="5 6">
    <name type="scientific">Oryctes borbonicus</name>
    <dbReference type="NCBI Taxonomy" id="1629725"/>
    <lineage>
        <taxon>Eukaryota</taxon>
        <taxon>Metazoa</taxon>
        <taxon>Ecdysozoa</taxon>
        <taxon>Arthropoda</taxon>
        <taxon>Hexapoda</taxon>
        <taxon>Insecta</taxon>
        <taxon>Pterygota</taxon>
        <taxon>Neoptera</taxon>
        <taxon>Endopterygota</taxon>
        <taxon>Coleoptera</taxon>
        <taxon>Polyphaga</taxon>
        <taxon>Scarabaeiformia</taxon>
        <taxon>Scarabaeidae</taxon>
        <taxon>Dynastinae</taxon>
        <taxon>Oryctes</taxon>
    </lineage>
</organism>
<feature type="region of interest" description="Disordered" evidence="2">
    <location>
        <begin position="396"/>
        <end position="472"/>
    </location>
</feature>
<evidence type="ECO:0000259" key="3">
    <source>
        <dbReference type="PROSITE" id="PS50835"/>
    </source>
</evidence>
<feature type="domain" description="Fibronectin type-III" evidence="4">
    <location>
        <begin position="6"/>
        <end position="105"/>
    </location>
</feature>
<proteinExistence type="predicted"/>
<dbReference type="Proteomes" id="UP000051574">
    <property type="component" value="Unassembled WGS sequence"/>
</dbReference>
<dbReference type="Gene3D" id="2.60.40.10">
    <property type="entry name" value="Immunoglobulins"/>
    <property type="match status" value="4"/>
</dbReference>
<dbReference type="FunFam" id="2.60.40.10:FF:000056">
    <property type="entry name" value="twitchin isoform X4"/>
    <property type="match status" value="1"/>
</dbReference>
<feature type="domain" description="Fibronectin type-III" evidence="4">
    <location>
        <begin position="302"/>
        <end position="395"/>
    </location>
</feature>
<dbReference type="PANTHER" id="PTHR13817">
    <property type="entry name" value="TITIN"/>
    <property type="match status" value="1"/>
</dbReference>
<keyword evidence="1" id="KW-0677">Repeat</keyword>
<dbReference type="GO" id="GO:0030154">
    <property type="term" value="P:cell differentiation"/>
    <property type="evidence" value="ECO:0007669"/>
    <property type="project" value="UniProtKB-ARBA"/>
</dbReference>
<dbReference type="InterPro" id="IPR036179">
    <property type="entry name" value="Ig-like_dom_sf"/>
</dbReference>
<evidence type="ECO:0000256" key="2">
    <source>
        <dbReference type="SAM" id="MobiDB-lite"/>
    </source>
</evidence>
<feature type="non-terminal residue" evidence="5">
    <location>
        <position position="923"/>
    </location>
</feature>
<feature type="non-terminal residue" evidence="5">
    <location>
        <position position="1"/>
    </location>
</feature>
<dbReference type="SUPFAM" id="SSF48726">
    <property type="entry name" value="Immunoglobulin"/>
    <property type="match status" value="2"/>
</dbReference>
<evidence type="ECO:0000313" key="5">
    <source>
        <dbReference type="EMBL" id="KRT86864.1"/>
    </source>
</evidence>
<dbReference type="EMBL" id="LJIG01000076">
    <property type="protein sequence ID" value="KRT86864.1"/>
    <property type="molecule type" value="Genomic_DNA"/>
</dbReference>
<dbReference type="PROSITE" id="PS50835">
    <property type="entry name" value="IG_LIKE"/>
    <property type="match status" value="2"/>
</dbReference>
<dbReference type="SMART" id="SM00060">
    <property type="entry name" value="FN3"/>
    <property type="match status" value="2"/>
</dbReference>
<dbReference type="InterPro" id="IPR003961">
    <property type="entry name" value="FN3_dom"/>
</dbReference>
<comment type="caution">
    <text evidence="5">The sequence shown here is derived from an EMBL/GenBank/DDBJ whole genome shotgun (WGS) entry which is preliminary data.</text>
</comment>
<dbReference type="GO" id="GO:0009653">
    <property type="term" value="P:anatomical structure morphogenesis"/>
    <property type="evidence" value="ECO:0007669"/>
    <property type="project" value="UniProtKB-ARBA"/>
</dbReference>
<evidence type="ECO:0000256" key="1">
    <source>
        <dbReference type="ARBA" id="ARBA00022737"/>
    </source>
</evidence>
<dbReference type="FunFam" id="2.60.40.10:FF:001806">
    <property type="entry name" value="Blast:Twitchin"/>
    <property type="match status" value="1"/>
</dbReference>
<dbReference type="FunFam" id="2.60.40.10:FF:000612">
    <property type="entry name" value="palladin isoform X1"/>
    <property type="match status" value="1"/>
</dbReference>
<dbReference type="PROSITE" id="PS50853">
    <property type="entry name" value="FN3"/>
    <property type="match status" value="2"/>
</dbReference>
<evidence type="ECO:0000259" key="4">
    <source>
        <dbReference type="PROSITE" id="PS50853"/>
    </source>
</evidence>
<sequence length="923" mass="104241">LDRPARPGKPQLIVDTDGTPDVITIRWDRPLKDGGSPITGYLVEHRRTGSPHWVRASPLLVPFPELTLSGLEPGWRYQFRVSAENAVGLSDPSELSEPLTVTLQRSAVTSPRFTQELTDTTALESDKVEFVVYFLGQPPPKVSWFKDGFEIFSSRRIRILTECDRSVLTIHQSQLVDAGEIRCSATNKAGHASTKAILTLEAPPTIRLPRQYEDGLLFEIGEVIRLKISIAGLPVPLVFWSHNGESIQNSERYEIENSDNSTTLRITEAKRSDRGEYQVKALNKLGQDRTSFLVTVTDKPSPPGKARVLMTLGKSVTLAWNTPVDDGGCKIGNYIIEYYRLGWDVWLKAVTSRQLNAVLGDLIEGSQYKFRVKAESPYGISDPSEESDVVFIPDKKRGILEPPPRSASQPRETAVGRETIPELPQRRNKPRSQSTSRAEDHHVQFNIPNGVPVRPERKLKSPQRTPEASPGVIRRELKPEAINKDIFDRASITRDITYGTPGFKITTSEQSIATIEVNPVAESPEATKPKGTIQVIDNRRPRSPSPMKAKSPSPPAAPKQLNKPLVQTLQVERSKSPTPEKILEQLPRSRSPTPQKIQRLGREERSPSPVQNNRLQNTRSPSPNFARKASKDFTGSSEFMLVLLPNGNKEREAVDIDVSFDENQIPPPLSLSAPELGTEPPIMEGLKYSSSSTELLHERAMIRFYEAAKAEELELKKKLEKKDSQERRPSIIPKIQINSQDEDDFNLERKLSLRRRYSAGITAPQQVLWSQRRHSLRNSDDLTEIFEGKLKKYPMSLEVRREIMMSRTRSESEEKEEEEFEKIRTRMSQKPSTSSDKKKVNVADLSTWDHYDESISGSSEDERIYDQVPELSRSEDEEDSTYHPLMQGMTERRVTSEPFEILTKPNKLPDPNFVPKPILKRSA</sequence>
<dbReference type="InterPro" id="IPR050964">
    <property type="entry name" value="Striated_Muscle_Regulatory"/>
</dbReference>
<accession>A0A0T6BHQ1</accession>
<keyword evidence="6" id="KW-1185">Reference proteome</keyword>
<dbReference type="SMART" id="SM00408">
    <property type="entry name" value="IGc2"/>
    <property type="match status" value="2"/>
</dbReference>
<dbReference type="FunFam" id="2.60.40.10:FF:000002">
    <property type="entry name" value="Titin a"/>
    <property type="match status" value="1"/>
</dbReference>
<name>A0A0T6BHQ1_9SCAR</name>
<feature type="domain" description="Ig-like" evidence="3">
    <location>
        <begin position="111"/>
        <end position="199"/>
    </location>
</feature>
<gene>
    <name evidence="5" type="ORF">AMK59_866</name>
</gene>
<dbReference type="InterPro" id="IPR007110">
    <property type="entry name" value="Ig-like_dom"/>
</dbReference>
<dbReference type="GO" id="GO:0030017">
    <property type="term" value="C:sarcomere"/>
    <property type="evidence" value="ECO:0007669"/>
    <property type="project" value="UniProtKB-ARBA"/>
</dbReference>
<dbReference type="InterPro" id="IPR013098">
    <property type="entry name" value="Ig_I-set"/>
</dbReference>
<dbReference type="SUPFAM" id="SSF49265">
    <property type="entry name" value="Fibronectin type III"/>
    <property type="match status" value="2"/>
</dbReference>
<dbReference type="InterPro" id="IPR036116">
    <property type="entry name" value="FN3_sf"/>
</dbReference>
<feature type="region of interest" description="Disordered" evidence="2">
    <location>
        <begin position="518"/>
        <end position="631"/>
    </location>
</feature>
<dbReference type="Pfam" id="PF00041">
    <property type="entry name" value="fn3"/>
    <property type="match status" value="2"/>
</dbReference>
<feature type="region of interest" description="Disordered" evidence="2">
    <location>
        <begin position="852"/>
        <end position="923"/>
    </location>
</feature>
<dbReference type="PANTHER" id="PTHR13817:SF167">
    <property type="entry name" value="MYOMESIN AND MYOSIN BINDING PROTEIN"/>
    <property type="match status" value="1"/>
</dbReference>
<evidence type="ECO:0000313" key="6">
    <source>
        <dbReference type="Proteomes" id="UP000051574"/>
    </source>
</evidence>
<dbReference type="CDD" id="cd00063">
    <property type="entry name" value="FN3"/>
    <property type="match status" value="2"/>
</dbReference>
<feature type="domain" description="Ig-like" evidence="3">
    <location>
        <begin position="203"/>
        <end position="297"/>
    </location>
</feature>
<dbReference type="InterPro" id="IPR003599">
    <property type="entry name" value="Ig_sub"/>
</dbReference>
<feature type="region of interest" description="Disordered" evidence="2">
    <location>
        <begin position="808"/>
        <end position="840"/>
    </location>
</feature>
<dbReference type="Pfam" id="PF07679">
    <property type="entry name" value="I-set"/>
    <property type="match status" value="2"/>
</dbReference>
<dbReference type="PRINTS" id="PR00014">
    <property type="entry name" value="FNTYPEIII"/>
</dbReference>
<protein>
    <submittedName>
        <fullName evidence="5">Fibronectin domain-containing protein</fullName>
    </submittedName>
</protein>
<dbReference type="SMART" id="SM00409">
    <property type="entry name" value="IG"/>
    <property type="match status" value="2"/>
</dbReference>
<dbReference type="InterPro" id="IPR003598">
    <property type="entry name" value="Ig_sub2"/>
</dbReference>
<dbReference type="InterPro" id="IPR013783">
    <property type="entry name" value="Ig-like_fold"/>
</dbReference>
<dbReference type="OrthoDB" id="6107607at2759"/>
<dbReference type="AlphaFoldDB" id="A0A0T6BHQ1"/>
<reference evidence="5 6" key="1">
    <citation type="submission" date="2015-09" db="EMBL/GenBank/DDBJ databases">
        <title>Draft genome of the scarab beetle Oryctes borbonicus.</title>
        <authorList>
            <person name="Meyer J.M."/>
            <person name="Markov G.V."/>
            <person name="Baskaran P."/>
            <person name="Herrmann M."/>
            <person name="Sommer R.J."/>
            <person name="Roedelsperger C."/>
        </authorList>
    </citation>
    <scope>NUCLEOTIDE SEQUENCE [LARGE SCALE GENOMIC DNA]</scope>
    <source>
        <strain evidence="5">OB123</strain>
        <tissue evidence="5">Whole animal</tissue>
    </source>
</reference>